<dbReference type="Proteomes" id="UP001501116">
    <property type="component" value="Unassembled WGS sequence"/>
</dbReference>
<dbReference type="InterPro" id="IPR031165">
    <property type="entry name" value="GNAT_YJDJ"/>
</dbReference>
<dbReference type="SUPFAM" id="SSF55729">
    <property type="entry name" value="Acyl-CoA N-acyltransferases (Nat)"/>
    <property type="match status" value="1"/>
</dbReference>
<evidence type="ECO:0000259" key="1">
    <source>
        <dbReference type="PROSITE" id="PS51729"/>
    </source>
</evidence>
<dbReference type="RefSeq" id="WP_344424227.1">
    <property type="nucleotide sequence ID" value="NZ_BAAANN010000022.1"/>
</dbReference>
<organism evidence="2 3">
    <name type="scientific">Amycolatopsis minnesotensis</name>
    <dbReference type="NCBI Taxonomy" id="337894"/>
    <lineage>
        <taxon>Bacteria</taxon>
        <taxon>Bacillati</taxon>
        <taxon>Actinomycetota</taxon>
        <taxon>Actinomycetes</taxon>
        <taxon>Pseudonocardiales</taxon>
        <taxon>Pseudonocardiaceae</taxon>
        <taxon>Amycolatopsis</taxon>
    </lineage>
</organism>
<dbReference type="PANTHER" id="PTHR31435:SF10">
    <property type="entry name" value="BSR4717 PROTEIN"/>
    <property type="match status" value="1"/>
</dbReference>
<name>A0ABN2RME6_9PSEU</name>
<feature type="domain" description="N-acetyltransferase" evidence="1">
    <location>
        <begin position="5"/>
        <end position="91"/>
    </location>
</feature>
<sequence>MSTVDHNAGENRYEISVDGELAGFTAYRDHGAQRVFHHTEIGDAFGGRGLSTELVARALADTRDAGKRIVGVCPFVAAYLRKHPELAEYSDPATADVLQWLDTELD</sequence>
<dbReference type="Pfam" id="PF14542">
    <property type="entry name" value="Acetyltransf_CG"/>
    <property type="match status" value="1"/>
</dbReference>
<dbReference type="Gene3D" id="3.40.630.30">
    <property type="match status" value="1"/>
</dbReference>
<evidence type="ECO:0000313" key="3">
    <source>
        <dbReference type="Proteomes" id="UP001501116"/>
    </source>
</evidence>
<proteinExistence type="predicted"/>
<dbReference type="PROSITE" id="PS51729">
    <property type="entry name" value="GNAT_YJDJ"/>
    <property type="match status" value="1"/>
</dbReference>
<dbReference type="EMBL" id="BAAANN010000022">
    <property type="protein sequence ID" value="GAA1971675.1"/>
    <property type="molecule type" value="Genomic_DNA"/>
</dbReference>
<dbReference type="InterPro" id="IPR045057">
    <property type="entry name" value="Gcn5-rel_NAT"/>
</dbReference>
<dbReference type="PANTHER" id="PTHR31435">
    <property type="entry name" value="PROTEIN NATD1"/>
    <property type="match status" value="1"/>
</dbReference>
<protein>
    <submittedName>
        <fullName evidence="2">N-acetyltransferase</fullName>
    </submittedName>
</protein>
<reference evidence="2 3" key="1">
    <citation type="journal article" date="2019" name="Int. J. Syst. Evol. Microbiol.">
        <title>The Global Catalogue of Microorganisms (GCM) 10K type strain sequencing project: providing services to taxonomists for standard genome sequencing and annotation.</title>
        <authorList>
            <consortium name="The Broad Institute Genomics Platform"/>
            <consortium name="The Broad Institute Genome Sequencing Center for Infectious Disease"/>
            <person name="Wu L."/>
            <person name="Ma J."/>
        </authorList>
    </citation>
    <scope>NUCLEOTIDE SEQUENCE [LARGE SCALE GENOMIC DNA]</scope>
    <source>
        <strain evidence="2 3">JCM 14545</strain>
    </source>
</reference>
<comment type="caution">
    <text evidence="2">The sequence shown here is derived from an EMBL/GenBank/DDBJ whole genome shotgun (WGS) entry which is preliminary data.</text>
</comment>
<evidence type="ECO:0000313" key="2">
    <source>
        <dbReference type="EMBL" id="GAA1971675.1"/>
    </source>
</evidence>
<gene>
    <name evidence="2" type="ORF">GCM10009754_52480</name>
</gene>
<keyword evidence="3" id="KW-1185">Reference proteome</keyword>
<accession>A0ABN2RME6</accession>
<dbReference type="InterPro" id="IPR016181">
    <property type="entry name" value="Acyl_CoA_acyltransferase"/>
</dbReference>